<comment type="caution">
    <text evidence="1">The sequence shown here is derived from an EMBL/GenBank/DDBJ whole genome shotgun (WGS) entry which is preliminary data.</text>
</comment>
<dbReference type="Proteomes" id="UP000295238">
    <property type="component" value="Unassembled WGS sequence"/>
</dbReference>
<name>A0A4R5UHX2_9HYPH</name>
<protein>
    <submittedName>
        <fullName evidence="1">Cold-shock protein</fullName>
    </submittedName>
</protein>
<accession>A0A4R5UHX2</accession>
<sequence length="100" mass="11103">MSLNVYGVGDVLVLKAGLTRTAIGNRTCRVLGLLPAAERGEQQYRVRFGSENFERRIVASDIDTNETSSFVKQDETSLEIAGEPWLKPASMRIGKLPLHR</sequence>
<proteinExistence type="predicted"/>
<dbReference type="OrthoDB" id="8282301at2"/>
<evidence type="ECO:0000313" key="2">
    <source>
        <dbReference type="Proteomes" id="UP000295238"/>
    </source>
</evidence>
<dbReference type="RefSeq" id="WP_133316857.1">
    <property type="nucleotide sequence ID" value="NZ_SMTL01000003.1"/>
</dbReference>
<dbReference type="AlphaFoldDB" id="A0A4R5UHX2"/>
<evidence type="ECO:0000313" key="1">
    <source>
        <dbReference type="EMBL" id="TDK35436.1"/>
    </source>
</evidence>
<reference evidence="1 2" key="1">
    <citation type="submission" date="2019-03" db="EMBL/GenBank/DDBJ databases">
        <title>Rhizobium sp. nov., an bacterium isolated from biocrust in Mu Us Desert.</title>
        <authorList>
            <person name="Lixiong L."/>
        </authorList>
    </citation>
    <scope>NUCLEOTIDE SEQUENCE [LARGE SCALE GENOMIC DNA]</scope>
    <source>
        <strain evidence="1 2">SPY-1</strain>
    </source>
</reference>
<organism evidence="1 2">
    <name type="scientific">Rhizobium deserti</name>
    <dbReference type="NCBI Taxonomy" id="2547961"/>
    <lineage>
        <taxon>Bacteria</taxon>
        <taxon>Pseudomonadati</taxon>
        <taxon>Pseudomonadota</taxon>
        <taxon>Alphaproteobacteria</taxon>
        <taxon>Hyphomicrobiales</taxon>
        <taxon>Rhizobiaceae</taxon>
        <taxon>Rhizobium/Agrobacterium group</taxon>
        <taxon>Rhizobium</taxon>
    </lineage>
</organism>
<gene>
    <name evidence="1" type="ORF">E2F50_14420</name>
</gene>
<dbReference type="EMBL" id="SMTL01000003">
    <property type="protein sequence ID" value="TDK35436.1"/>
    <property type="molecule type" value="Genomic_DNA"/>
</dbReference>
<keyword evidence="2" id="KW-1185">Reference proteome</keyword>